<evidence type="ECO:0000313" key="4">
    <source>
        <dbReference type="EMBL" id="KAK0137699.1"/>
    </source>
</evidence>
<reference evidence="4" key="1">
    <citation type="journal article" date="2023" name="Front. Mar. Sci.">
        <title>A new Merluccius polli reference genome to investigate the effects of global change in West African waters.</title>
        <authorList>
            <person name="Mateo J.L."/>
            <person name="Blanco-Fernandez C."/>
            <person name="Garcia-Vazquez E."/>
            <person name="Machado-Schiaffino G."/>
        </authorList>
    </citation>
    <scope>NUCLEOTIDE SEQUENCE</scope>
    <source>
        <strain evidence="4">C29</strain>
        <tissue evidence="4">Fin</tissue>
    </source>
</reference>
<feature type="region of interest" description="Disordered" evidence="1">
    <location>
        <begin position="395"/>
        <end position="444"/>
    </location>
</feature>
<dbReference type="Proteomes" id="UP001174136">
    <property type="component" value="Unassembled WGS sequence"/>
</dbReference>
<proteinExistence type="predicted"/>
<feature type="region of interest" description="Disordered" evidence="1">
    <location>
        <begin position="497"/>
        <end position="595"/>
    </location>
</feature>
<feature type="compositionally biased region" description="Basic and acidic residues" evidence="1">
    <location>
        <begin position="358"/>
        <end position="382"/>
    </location>
</feature>
<organism evidence="4 5">
    <name type="scientific">Merluccius polli</name>
    <name type="common">Benguela hake</name>
    <name type="synonym">Merluccius cadenati</name>
    <dbReference type="NCBI Taxonomy" id="89951"/>
    <lineage>
        <taxon>Eukaryota</taxon>
        <taxon>Metazoa</taxon>
        <taxon>Chordata</taxon>
        <taxon>Craniata</taxon>
        <taxon>Vertebrata</taxon>
        <taxon>Euteleostomi</taxon>
        <taxon>Actinopterygii</taxon>
        <taxon>Neopterygii</taxon>
        <taxon>Teleostei</taxon>
        <taxon>Neoteleostei</taxon>
        <taxon>Acanthomorphata</taxon>
        <taxon>Zeiogadaria</taxon>
        <taxon>Gadariae</taxon>
        <taxon>Gadiformes</taxon>
        <taxon>Gadoidei</taxon>
        <taxon>Merlucciidae</taxon>
        <taxon>Merluccius</taxon>
    </lineage>
</organism>
<feature type="signal peptide" evidence="2">
    <location>
        <begin position="1"/>
        <end position="18"/>
    </location>
</feature>
<sequence length="631" mass="69539">MVLMVVFACLNMSQSVVSKQSWSAEMAPSGQLLGFFVFVKTAIERIKETVDELHKFCVDGFSWKFRRRKELAPQGSWQRLGSMFQELVELVWRTLLVDLVEELRQMPQMKTPDSREESVLGSIPLPSYVISPIGPEDHISRKFAFKASHTGMRSYIYKHSSVIGSQAEHGGMRTYYFSADTQEDQSSWLRAMNQAAQMQNQADTVVRPTERLLTLEHHQAVPQTNHVNHHPAKTASDSQNPDRVIHEVLLEPIRHGHLDDAETLLRDTATIPMEMDTHSSLMSNPTASSSYFAPLTDAGPTSTSAPGSRVPSQAASTLPPNSCTRNGLSTSATPSPILEPNGIGAGTYQRSPSPPCRESPHREEQPHRGEQPHREDSNRKSALEQVEQWVQVHRAEIKGPPSQENTLPRRSPATLPKFSSSGKMRYQTLPKTPRPSPPHTATTTARASEYKYAQDRLSHFHLTPELGGPGGGGAGAVSGGGPVYQLYEWQQRHQYRHGSPTAPLYTPAPDYPYGPRPPSTVPPSSTFSAPRPSEGHPRCISVPPSSADLHLPGISRTMSPVRRPHTPAERVTVRPTGNRSELDSPFAASPRRTKSQLLKAATIERRLTPASGYITHTVSAPSLHGKTVSVS</sequence>
<accession>A0AA47MCG1</accession>
<evidence type="ECO:0000313" key="5">
    <source>
        <dbReference type="Proteomes" id="UP001174136"/>
    </source>
</evidence>
<dbReference type="PANTHER" id="PTHR12752:SF4">
    <property type="entry name" value="PLECKSTRIN HOMOLOGY DOMAIN-CONTAINING FAMILY A MEMBER 7"/>
    <property type="match status" value="1"/>
</dbReference>
<feature type="region of interest" description="Disordered" evidence="1">
    <location>
        <begin position="292"/>
        <end position="383"/>
    </location>
</feature>
<gene>
    <name evidence="4" type="primary">plekha7_0</name>
    <name evidence="4" type="ORF">N1851_026093</name>
</gene>
<keyword evidence="2" id="KW-0732">Signal</keyword>
<dbReference type="SUPFAM" id="SSF50729">
    <property type="entry name" value="PH domain-like"/>
    <property type="match status" value="1"/>
</dbReference>
<dbReference type="AlphaFoldDB" id="A0AA47MCG1"/>
<protein>
    <submittedName>
        <fullName evidence="4">Pleckstrin y domain-containing family A member 7</fullName>
    </submittedName>
</protein>
<feature type="domain" description="PH" evidence="3">
    <location>
        <begin position="70"/>
        <end position="197"/>
    </location>
</feature>
<feature type="compositionally biased region" description="Polar residues" evidence="1">
    <location>
        <begin position="299"/>
        <end position="334"/>
    </location>
</feature>
<evidence type="ECO:0000259" key="3">
    <source>
        <dbReference type="PROSITE" id="PS50003"/>
    </source>
</evidence>
<dbReference type="InterPro" id="IPR001849">
    <property type="entry name" value="PH_domain"/>
</dbReference>
<dbReference type="PANTHER" id="PTHR12752">
    <property type="entry name" value="PHOSPHOINOSITOL 3-PHOSPHATE-BINDING PROTEIN"/>
    <property type="match status" value="1"/>
</dbReference>
<feature type="chain" id="PRO_5041443545" evidence="2">
    <location>
        <begin position="19"/>
        <end position="631"/>
    </location>
</feature>
<keyword evidence="5" id="KW-1185">Reference proteome</keyword>
<dbReference type="PROSITE" id="PS50003">
    <property type="entry name" value="PH_DOMAIN"/>
    <property type="match status" value="1"/>
</dbReference>
<feature type="compositionally biased region" description="Pro residues" evidence="1">
    <location>
        <begin position="509"/>
        <end position="521"/>
    </location>
</feature>
<dbReference type="Gene3D" id="2.30.29.30">
    <property type="entry name" value="Pleckstrin-homology domain (PH domain)/Phosphotyrosine-binding domain (PTB)"/>
    <property type="match status" value="1"/>
</dbReference>
<evidence type="ECO:0000256" key="1">
    <source>
        <dbReference type="SAM" id="MobiDB-lite"/>
    </source>
</evidence>
<name>A0AA47MCG1_MERPO</name>
<dbReference type="InterPro" id="IPR011993">
    <property type="entry name" value="PH-like_dom_sf"/>
</dbReference>
<evidence type="ECO:0000256" key="2">
    <source>
        <dbReference type="SAM" id="SignalP"/>
    </source>
</evidence>
<dbReference type="EMBL" id="JAOPHQ010004855">
    <property type="protein sequence ID" value="KAK0137699.1"/>
    <property type="molecule type" value="Genomic_DNA"/>
</dbReference>
<comment type="caution">
    <text evidence="4">The sequence shown here is derived from an EMBL/GenBank/DDBJ whole genome shotgun (WGS) entry which is preliminary data.</text>
</comment>